<organism evidence="1 2">
    <name type="scientific">Trichogramma brassicae</name>
    <dbReference type="NCBI Taxonomy" id="86971"/>
    <lineage>
        <taxon>Eukaryota</taxon>
        <taxon>Metazoa</taxon>
        <taxon>Ecdysozoa</taxon>
        <taxon>Arthropoda</taxon>
        <taxon>Hexapoda</taxon>
        <taxon>Insecta</taxon>
        <taxon>Pterygota</taxon>
        <taxon>Neoptera</taxon>
        <taxon>Endopterygota</taxon>
        <taxon>Hymenoptera</taxon>
        <taxon>Apocrita</taxon>
        <taxon>Proctotrupomorpha</taxon>
        <taxon>Chalcidoidea</taxon>
        <taxon>Trichogrammatidae</taxon>
        <taxon>Trichogramma</taxon>
    </lineage>
</organism>
<accession>A0A6H5I0Q2</accession>
<dbReference type="AlphaFoldDB" id="A0A6H5I0Q2"/>
<dbReference type="Proteomes" id="UP000479190">
    <property type="component" value="Unassembled WGS sequence"/>
</dbReference>
<protein>
    <submittedName>
        <fullName evidence="1">Uncharacterized protein</fullName>
    </submittedName>
</protein>
<evidence type="ECO:0000313" key="2">
    <source>
        <dbReference type="Proteomes" id="UP000479190"/>
    </source>
</evidence>
<keyword evidence="2" id="KW-1185">Reference proteome</keyword>
<evidence type="ECO:0000313" key="1">
    <source>
        <dbReference type="EMBL" id="CAB0030181.1"/>
    </source>
</evidence>
<sequence>MRNCCICVNNEILAKKNFNKILSDKSQCHKSELQGTASCPRLEIAPSVRALTKTSRIFLSFSSKKKFSQLSDGSTRFSEISSFHREIRHQTLRAKYVEKFSTEKEKEKEKSHRWMDHPPRLRDSLFARNRAIDPGAFTRQKVNKLHRNVYTIYICVASRKSSTRPIDANCKIPNPRLRGARTAWILTRCVCMMGGLVEACAHNKLCIIYPDVRPDEIQFLSIGKLRKTTRRETTTKKSLIGLDMRAHRGHDQLSSTSQ</sequence>
<proteinExistence type="predicted"/>
<name>A0A6H5I0Q2_9HYME</name>
<gene>
    <name evidence="1" type="ORF">TBRA_LOCUS2192</name>
</gene>
<reference evidence="1 2" key="1">
    <citation type="submission" date="2020-02" db="EMBL/GenBank/DDBJ databases">
        <authorList>
            <person name="Ferguson B K."/>
        </authorList>
    </citation>
    <scope>NUCLEOTIDE SEQUENCE [LARGE SCALE GENOMIC DNA]</scope>
</reference>
<dbReference type="EMBL" id="CADCXV010000435">
    <property type="protein sequence ID" value="CAB0030181.1"/>
    <property type="molecule type" value="Genomic_DNA"/>
</dbReference>